<accession>R7T8Y5</accession>
<evidence type="ECO:0008006" key="4">
    <source>
        <dbReference type="Google" id="ProtNLM"/>
    </source>
</evidence>
<dbReference type="AlphaFoldDB" id="R7T8Y5"/>
<reference evidence="2" key="3">
    <citation type="submission" date="2015-06" db="UniProtKB">
        <authorList>
            <consortium name="EnsemblMetazoa"/>
        </authorList>
    </citation>
    <scope>IDENTIFICATION</scope>
</reference>
<gene>
    <name evidence="1" type="ORF">CAPTEDRAFT_200580</name>
</gene>
<evidence type="ECO:0000313" key="1">
    <source>
        <dbReference type="EMBL" id="ELT89888.1"/>
    </source>
</evidence>
<protein>
    <recommendedName>
        <fullName evidence="4">IPT/TIG domain-containing protein</fullName>
    </recommendedName>
</protein>
<name>R7T8Y5_CAPTE</name>
<evidence type="ECO:0000313" key="2">
    <source>
        <dbReference type="EnsemblMetazoa" id="CapteP200580"/>
    </source>
</evidence>
<dbReference type="SUPFAM" id="SSF81296">
    <property type="entry name" value="E set domains"/>
    <property type="match status" value="1"/>
</dbReference>
<organism evidence="1">
    <name type="scientific">Capitella teleta</name>
    <name type="common">Polychaete worm</name>
    <dbReference type="NCBI Taxonomy" id="283909"/>
    <lineage>
        <taxon>Eukaryota</taxon>
        <taxon>Metazoa</taxon>
        <taxon>Spiralia</taxon>
        <taxon>Lophotrochozoa</taxon>
        <taxon>Annelida</taxon>
        <taxon>Polychaeta</taxon>
        <taxon>Sedentaria</taxon>
        <taxon>Scolecida</taxon>
        <taxon>Capitellidae</taxon>
        <taxon>Capitella</taxon>
    </lineage>
</organism>
<dbReference type="InterPro" id="IPR014756">
    <property type="entry name" value="Ig_E-set"/>
</dbReference>
<dbReference type="InterPro" id="IPR013783">
    <property type="entry name" value="Ig-like_fold"/>
</dbReference>
<evidence type="ECO:0000313" key="3">
    <source>
        <dbReference type="Proteomes" id="UP000014760"/>
    </source>
</evidence>
<reference evidence="1 3" key="2">
    <citation type="journal article" date="2013" name="Nature">
        <title>Insights into bilaterian evolution from three spiralian genomes.</title>
        <authorList>
            <person name="Simakov O."/>
            <person name="Marletaz F."/>
            <person name="Cho S.J."/>
            <person name="Edsinger-Gonzales E."/>
            <person name="Havlak P."/>
            <person name="Hellsten U."/>
            <person name="Kuo D.H."/>
            <person name="Larsson T."/>
            <person name="Lv J."/>
            <person name="Arendt D."/>
            <person name="Savage R."/>
            <person name="Osoegawa K."/>
            <person name="de Jong P."/>
            <person name="Grimwood J."/>
            <person name="Chapman J.A."/>
            <person name="Shapiro H."/>
            <person name="Aerts A."/>
            <person name="Otillar R.P."/>
            <person name="Terry A.Y."/>
            <person name="Boore J.L."/>
            <person name="Grigoriev I.V."/>
            <person name="Lindberg D.R."/>
            <person name="Seaver E.C."/>
            <person name="Weisblat D.A."/>
            <person name="Putnam N.H."/>
            <person name="Rokhsar D.S."/>
        </authorList>
    </citation>
    <scope>NUCLEOTIDE SEQUENCE</scope>
    <source>
        <strain evidence="1 3">I ESC-2004</strain>
    </source>
</reference>
<dbReference type="EMBL" id="AMQN01003197">
    <property type="status" value="NOT_ANNOTATED_CDS"/>
    <property type="molecule type" value="Genomic_DNA"/>
</dbReference>
<sequence length="231" mass="25992">MKTHPYFGCILYHPLLVQNNQRSSLNSERDETILMPPLSESLQALVEPIGGTEVTVTGENFAAYKSPNMNLSQTEISVNTSNGFEIFDVVNYVLTPCSVHNDSEMNCKTPKQSHPAMNELRSFKARYRFGFIFQSFEEEQDHGQGFRRNTSTAISVEMAIVKLPQIPVQHWSAYDVTEKEPLHLQAGATISNGYLLFFQIERGGEGRAFQHEVEVRVVSKATSPDTVLSYP</sequence>
<dbReference type="Gene3D" id="2.60.40.10">
    <property type="entry name" value="Immunoglobulins"/>
    <property type="match status" value="1"/>
</dbReference>
<keyword evidence="3" id="KW-1185">Reference proteome</keyword>
<proteinExistence type="predicted"/>
<dbReference type="EMBL" id="KB311138">
    <property type="protein sequence ID" value="ELT89888.1"/>
    <property type="molecule type" value="Genomic_DNA"/>
</dbReference>
<dbReference type="EnsemblMetazoa" id="CapteT200580">
    <property type="protein sequence ID" value="CapteP200580"/>
    <property type="gene ID" value="CapteG200580"/>
</dbReference>
<dbReference type="HOGENOM" id="CLU_1200828_0_0_1"/>
<dbReference type="Proteomes" id="UP000014760">
    <property type="component" value="Unassembled WGS sequence"/>
</dbReference>
<reference evidence="3" key="1">
    <citation type="submission" date="2012-12" db="EMBL/GenBank/DDBJ databases">
        <authorList>
            <person name="Hellsten U."/>
            <person name="Grimwood J."/>
            <person name="Chapman J.A."/>
            <person name="Shapiro H."/>
            <person name="Aerts A."/>
            <person name="Otillar R.P."/>
            <person name="Terry A.Y."/>
            <person name="Boore J.L."/>
            <person name="Simakov O."/>
            <person name="Marletaz F."/>
            <person name="Cho S.-J."/>
            <person name="Edsinger-Gonzales E."/>
            <person name="Havlak P."/>
            <person name="Kuo D.-H."/>
            <person name="Larsson T."/>
            <person name="Lv J."/>
            <person name="Arendt D."/>
            <person name="Savage R."/>
            <person name="Osoegawa K."/>
            <person name="de Jong P."/>
            <person name="Lindberg D.R."/>
            <person name="Seaver E.C."/>
            <person name="Weisblat D.A."/>
            <person name="Putnam N.H."/>
            <person name="Grigoriev I.V."/>
            <person name="Rokhsar D.S."/>
        </authorList>
    </citation>
    <scope>NUCLEOTIDE SEQUENCE</scope>
    <source>
        <strain evidence="3">I ESC-2004</strain>
    </source>
</reference>